<keyword evidence="1" id="KW-0812">Transmembrane</keyword>
<dbReference type="AlphaFoldDB" id="A0AA36UHY2"/>
<sequence>MGKCGIAKILFYAYSLILLVGYALLAVVNYYPPAQSIVLKEGARVKLSYVALQNSQPPLITIERESGQAKLHAASVESSPDDITYQVYTPQSTSKSAAHARRRIDIRCLDCADTPIGLNHIEVEILSLRPEIRGETARVYLASRTWLDSAFRTPLNRDWTGSIYGWLSLLALFPVWLGVWLIWAVLLYRQRRRRLPKS</sequence>
<evidence type="ECO:0000313" key="2">
    <source>
        <dbReference type="EMBL" id="EGQ76289.1"/>
    </source>
</evidence>
<dbReference type="RefSeq" id="WP_003779185.1">
    <property type="nucleotide sequence ID" value="NZ_CP094241.1"/>
</dbReference>
<protein>
    <submittedName>
        <fullName evidence="2">Uncharacterized protein</fullName>
    </submittedName>
</protein>
<reference evidence="3 5" key="2">
    <citation type="submission" date="2022-03" db="EMBL/GenBank/DDBJ databases">
        <title>Genome sequencing of Neisseria macacae.</title>
        <authorList>
            <person name="Baek M.-G."/>
        </authorList>
    </citation>
    <scope>NUCLEOTIDE SEQUENCE [LARGE SCALE GENOMIC DNA]</scope>
    <source>
        <strain evidence="3 5">ATCC 33926</strain>
    </source>
</reference>
<evidence type="ECO:0000256" key="1">
    <source>
        <dbReference type="SAM" id="Phobius"/>
    </source>
</evidence>
<evidence type="ECO:0000313" key="3">
    <source>
        <dbReference type="EMBL" id="UNV85790.1"/>
    </source>
</evidence>
<keyword evidence="5" id="KW-1185">Reference proteome</keyword>
<feature type="transmembrane region" description="Helical" evidence="1">
    <location>
        <begin position="163"/>
        <end position="188"/>
    </location>
</feature>
<dbReference type="EMBL" id="CP094241">
    <property type="protein sequence ID" value="UNV85790.1"/>
    <property type="molecule type" value="Genomic_DNA"/>
</dbReference>
<dbReference type="Proteomes" id="UP000004982">
    <property type="component" value="Unassembled WGS sequence"/>
</dbReference>
<keyword evidence="1" id="KW-0472">Membrane</keyword>
<organism evidence="2 4">
    <name type="scientific">Neisseria macacae ATCC 33926</name>
    <dbReference type="NCBI Taxonomy" id="997348"/>
    <lineage>
        <taxon>Bacteria</taxon>
        <taxon>Pseudomonadati</taxon>
        <taxon>Pseudomonadota</taxon>
        <taxon>Betaproteobacteria</taxon>
        <taxon>Neisseriales</taxon>
        <taxon>Neisseriaceae</taxon>
        <taxon>Neisseria</taxon>
    </lineage>
</organism>
<evidence type="ECO:0000313" key="5">
    <source>
        <dbReference type="Proteomes" id="UP000829455"/>
    </source>
</evidence>
<name>A0AA36UHY2_9NEIS</name>
<gene>
    <name evidence="2" type="ORF">HMPREF9418_2043</name>
    <name evidence="3" type="ORF">MON40_04585</name>
</gene>
<keyword evidence="1" id="KW-1133">Transmembrane helix</keyword>
<evidence type="ECO:0000313" key="4">
    <source>
        <dbReference type="Proteomes" id="UP000004982"/>
    </source>
</evidence>
<dbReference type="Proteomes" id="UP000829455">
    <property type="component" value="Chromosome"/>
</dbReference>
<accession>A0AA36UHY2</accession>
<feature type="transmembrane region" description="Helical" evidence="1">
    <location>
        <begin position="9"/>
        <end position="31"/>
    </location>
</feature>
<reference evidence="2 4" key="1">
    <citation type="submission" date="2011-05" db="EMBL/GenBank/DDBJ databases">
        <authorList>
            <person name="Muzny D."/>
            <person name="Qin X."/>
            <person name="Deng J."/>
            <person name="Jiang H."/>
            <person name="Liu Y."/>
            <person name="Qu J."/>
            <person name="Song X.-Z."/>
            <person name="Zhang L."/>
            <person name="Thornton R."/>
            <person name="Coyle M."/>
            <person name="Francisco L."/>
            <person name="Jackson L."/>
            <person name="Javaid M."/>
            <person name="Korchina V."/>
            <person name="Kovar C."/>
            <person name="Mata R."/>
            <person name="Mathew T."/>
            <person name="Ngo R."/>
            <person name="Nguyen L."/>
            <person name="Nguyen N."/>
            <person name="Okwuonu G."/>
            <person name="Ongeri F."/>
            <person name="Pham C."/>
            <person name="Simmons D."/>
            <person name="Wilczek-Boney K."/>
            <person name="Hale W."/>
            <person name="Jakkamsetti A."/>
            <person name="Pham P."/>
            <person name="Ruth R."/>
            <person name="San Lucas F."/>
            <person name="Warren J."/>
            <person name="Zhang J."/>
            <person name="Zhao Z."/>
            <person name="Zhou C."/>
            <person name="Zhu D."/>
            <person name="Lee S."/>
            <person name="Bess C."/>
            <person name="Blankenburg K."/>
            <person name="Forbes L."/>
            <person name="Fu Q."/>
            <person name="Gubbala S."/>
            <person name="Hirani K."/>
            <person name="Jayaseelan J.C."/>
            <person name="Lara F."/>
            <person name="Munidasa M."/>
            <person name="Palculict T."/>
            <person name="Patil S."/>
            <person name="Pu L.-L."/>
            <person name="Saada N."/>
            <person name="Tang L."/>
            <person name="Weissenberger G."/>
            <person name="Zhu Y."/>
            <person name="Hemphill L."/>
            <person name="Shang Y."/>
            <person name="Youmans B."/>
            <person name="Ayvaz T."/>
            <person name="Ross M."/>
            <person name="Santibanez J."/>
            <person name="Aqrawi P."/>
            <person name="Gross S."/>
            <person name="Joshi V."/>
            <person name="Fowler G."/>
            <person name="Nazareth L."/>
            <person name="Reid J."/>
            <person name="Worley K."/>
            <person name="Petrosino J."/>
            <person name="Highlander S."/>
            <person name="Gibbs R."/>
        </authorList>
    </citation>
    <scope>NUCLEOTIDE SEQUENCE [LARGE SCALE GENOMIC DNA]</scope>
    <source>
        <strain evidence="2 4">ATCC 33926</strain>
    </source>
</reference>
<proteinExistence type="predicted"/>
<dbReference type="EMBL" id="AFQE01000099">
    <property type="protein sequence ID" value="EGQ76289.1"/>
    <property type="molecule type" value="Genomic_DNA"/>
</dbReference>